<name>A0A6J4MPY8_9CHLR</name>
<organism evidence="1">
    <name type="scientific">uncultured Chloroflexia bacterium</name>
    <dbReference type="NCBI Taxonomy" id="1672391"/>
    <lineage>
        <taxon>Bacteria</taxon>
        <taxon>Bacillati</taxon>
        <taxon>Chloroflexota</taxon>
        <taxon>Chloroflexia</taxon>
        <taxon>environmental samples</taxon>
    </lineage>
</organism>
<sequence>MGRTARARSTHSNNVCRGHSTSLNASLHGEQVRHAGIQNLRNGFSELTVMFNVCSV</sequence>
<protein>
    <submittedName>
        <fullName evidence="1">Uncharacterized protein</fullName>
    </submittedName>
</protein>
<evidence type="ECO:0000313" key="1">
    <source>
        <dbReference type="EMBL" id="CAA9365555.1"/>
    </source>
</evidence>
<reference evidence="1" key="1">
    <citation type="submission" date="2020-02" db="EMBL/GenBank/DDBJ databases">
        <authorList>
            <person name="Meier V. D."/>
        </authorList>
    </citation>
    <scope>NUCLEOTIDE SEQUENCE</scope>
    <source>
        <strain evidence="1">AVDCRST_MAG93</strain>
    </source>
</reference>
<accession>A0A6J4MPY8</accession>
<dbReference type="AlphaFoldDB" id="A0A6J4MPY8"/>
<dbReference type="EMBL" id="CADCTR010002671">
    <property type="protein sequence ID" value="CAA9365555.1"/>
    <property type="molecule type" value="Genomic_DNA"/>
</dbReference>
<gene>
    <name evidence="1" type="ORF">AVDCRST_MAG93-7945</name>
</gene>
<proteinExistence type="predicted"/>